<organism evidence="1 2">
    <name type="scientific">Mycolicibacterium septicum</name>
    <dbReference type="NCBI Taxonomy" id="98668"/>
    <lineage>
        <taxon>Bacteria</taxon>
        <taxon>Bacillati</taxon>
        <taxon>Actinomycetota</taxon>
        <taxon>Actinomycetes</taxon>
        <taxon>Mycobacteriales</taxon>
        <taxon>Mycobacteriaceae</taxon>
        <taxon>Mycolicibacterium</taxon>
    </lineage>
</organism>
<reference evidence="1 2" key="1">
    <citation type="submission" date="2024-12" db="EMBL/GenBank/DDBJ databases">
        <title>The coexistence of Mycolicibacterium septicum and Mycolicibacterium nivoides in clinical samples.</title>
        <authorList>
            <person name="Wang C."/>
            <person name="Feng Y."/>
            <person name="Zong Z."/>
        </authorList>
    </citation>
    <scope>NUCLEOTIDE SEQUENCE [LARGE SCALE GENOMIC DNA]</scope>
    <source>
        <strain evidence="1 2">120310</strain>
    </source>
</reference>
<gene>
    <name evidence="1" type="ORF">ACK4CP_25420</name>
</gene>
<protein>
    <recommendedName>
        <fullName evidence="3">Transposase</fullName>
    </recommendedName>
</protein>
<evidence type="ECO:0000313" key="2">
    <source>
        <dbReference type="Proteomes" id="UP001635817"/>
    </source>
</evidence>
<evidence type="ECO:0000313" key="1">
    <source>
        <dbReference type="EMBL" id="MFN6553755.1"/>
    </source>
</evidence>
<keyword evidence="2" id="KW-1185">Reference proteome</keyword>
<name>A0ABW9M263_9MYCO</name>
<accession>A0ABW9M263</accession>
<evidence type="ECO:0008006" key="3">
    <source>
        <dbReference type="Google" id="ProtNLM"/>
    </source>
</evidence>
<comment type="caution">
    <text evidence="1">The sequence shown here is derived from an EMBL/GenBank/DDBJ whole genome shotgun (WGS) entry which is preliminary data.</text>
</comment>
<sequence length="110" mass="12766">MLRKQLCGILDLQRRMYAELAIATTNPAIGSAARTAMKSVLLTMKRVNDPQTNQQQRQPAQYALKRLVDIQIRFIEKMPVDWDEARRQRQIEAMRNVTIDLRRAILDESA</sequence>
<dbReference type="Proteomes" id="UP001635817">
    <property type="component" value="Unassembled WGS sequence"/>
</dbReference>
<dbReference type="RefSeq" id="WP_409551977.1">
    <property type="nucleotide sequence ID" value="NZ_JBKBDE010000010.1"/>
</dbReference>
<proteinExistence type="predicted"/>
<dbReference type="EMBL" id="JBKBDE010000010">
    <property type="protein sequence ID" value="MFN6553755.1"/>
    <property type="molecule type" value="Genomic_DNA"/>
</dbReference>